<name>A0A5B7K3B1_PORTR</name>
<proteinExistence type="predicted"/>
<comment type="caution">
    <text evidence="1">The sequence shown here is derived from an EMBL/GenBank/DDBJ whole genome shotgun (WGS) entry which is preliminary data.</text>
</comment>
<gene>
    <name evidence="1" type="ORF">E2C01_098572</name>
</gene>
<dbReference type="AlphaFoldDB" id="A0A5B7K3B1"/>
<sequence length="115" mass="13152">MQAATHTLYVIKGVASRHNRGRQRLTARVALRLPTHQGRGLTCGLTPDLTQTPASPRFPHSKYGWWRGSDTAVLLVRHDDRREWCGGDVVHVERRSSPAHPYTVWQDQVTEVRYL</sequence>
<protein>
    <submittedName>
        <fullName evidence="1">Uncharacterized protein</fullName>
    </submittedName>
</protein>
<dbReference type="Proteomes" id="UP000324222">
    <property type="component" value="Unassembled WGS sequence"/>
</dbReference>
<dbReference type="EMBL" id="VSRR010133949">
    <property type="protein sequence ID" value="MPD02963.1"/>
    <property type="molecule type" value="Genomic_DNA"/>
</dbReference>
<reference evidence="1 2" key="1">
    <citation type="submission" date="2019-05" db="EMBL/GenBank/DDBJ databases">
        <title>Another draft genome of Portunus trituberculatus and its Hox gene families provides insights of decapod evolution.</title>
        <authorList>
            <person name="Jeong J.-H."/>
            <person name="Song I."/>
            <person name="Kim S."/>
            <person name="Choi T."/>
            <person name="Kim D."/>
            <person name="Ryu S."/>
            <person name="Kim W."/>
        </authorList>
    </citation>
    <scope>NUCLEOTIDE SEQUENCE [LARGE SCALE GENOMIC DNA]</scope>
    <source>
        <tissue evidence="1">Muscle</tissue>
    </source>
</reference>
<keyword evidence="2" id="KW-1185">Reference proteome</keyword>
<evidence type="ECO:0000313" key="2">
    <source>
        <dbReference type="Proteomes" id="UP000324222"/>
    </source>
</evidence>
<organism evidence="1 2">
    <name type="scientific">Portunus trituberculatus</name>
    <name type="common">Swimming crab</name>
    <name type="synonym">Neptunus trituberculatus</name>
    <dbReference type="NCBI Taxonomy" id="210409"/>
    <lineage>
        <taxon>Eukaryota</taxon>
        <taxon>Metazoa</taxon>
        <taxon>Ecdysozoa</taxon>
        <taxon>Arthropoda</taxon>
        <taxon>Crustacea</taxon>
        <taxon>Multicrustacea</taxon>
        <taxon>Malacostraca</taxon>
        <taxon>Eumalacostraca</taxon>
        <taxon>Eucarida</taxon>
        <taxon>Decapoda</taxon>
        <taxon>Pleocyemata</taxon>
        <taxon>Brachyura</taxon>
        <taxon>Eubrachyura</taxon>
        <taxon>Portunoidea</taxon>
        <taxon>Portunidae</taxon>
        <taxon>Portuninae</taxon>
        <taxon>Portunus</taxon>
    </lineage>
</organism>
<evidence type="ECO:0000313" key="1">
    <source>
        <dbReference type="EMBL" id="MPD02963.1"/>
    </source>
</evidence>
<accession>A0A5B7K3B1</accession>